<keyword evidence="4" id="KW-1185">Reference proteome</keyword>
<dbReference type="OrthoDB" id="963481at2"/>
<name>A0A497Y6G2_9SPHI</name>
<evidence type="ECO:0000313" key="2">
    <source>
        <dbReference type="EMBL" id="TFB33224.1"/>
    </source>
</evidence>
<dbReference type="AlphaFoldDB" id="A0A497Y6G2"/>
<dbReference type="EMBL" id="RCCK01000011">
    <property type="protein sequence ID" value="RLJ77566.1"/>
    <property type="molecule type" value="Genomic_DNA"/>
</dbReference>
<gene>
    <name evidence="1" type="ORF">BCL90_2662</name>
    <name evidence="2" type="ORF">E3V97_04035</name>
</gene>
<accession>A0A497Y6G2</accession>
<sequence>MIIDFSNIWQILKQGIAGMAEKNLREYAAAATSDGYVMVNEMQTDLESWITELTEGSISKSDFADLVAGQKDELKMELLEQAGLSEILVDQFKHDICDLITNTVLASIA</sequence>
<evidence type="ECO:0000313" key="1">
    <source>
        <dbReference type="EMBL" id="RLJ77566.1"/>
    </source>
</evidence>
<dbReference type="Proteomes" id="UP000297429">
    <property type="component" value="Unassembled WGS sequence"/>
</dbReference>
<evidence type="ECO:0000313" key="4">
    <source>
        <dbReference type="Proteomes" id="UP000297429"/>
    </source>
</evidence>
<dbReference type="EMBL" id="SOPX01000001">
    <property type="protein sequence ID" value="TFB33224.1"/>
    <property type="molecule type" value="Genomic_DNA"/>
</dbReference>
<evidence type="ECO:0000313" key="3">
    <source>
        <dbReference type="Proteomes" id="UP000273898"/>
    </source>
</evidence>
<proteinExistence type="predicted"/>
<organism evidence="1 3">
    <name type="scientific">Pedobacter alluvionis</name>
    <dbReference type="NCBI Taxonomy" id="475253"/>
    <lineage>
        <taxon>Bacteria</taxon>
        <taxon>Pseudomonadati</taxon>
        <taxon>Bacteroidota</taxon>
        <taxon>Sphingobacteriia</taxon>
        <taxon>Sphingobacteriales</taxon>
        <taxon>Sphingobacteriaceae</taxon>
        <taxon>Pedobacter</taxon>
    </lineage>
</organism>
<protein>
    <submittedName>
        <fullName evidence="1">Uncharacterized protein</fullName>
    </submittedName>
</protein>
<comment type="caution">
    <text evidence="1">The sequence shown here is derived from an EMBL/GenBank/DDBJ whole genome shotgun (WGS) entry which is preliminary data.</text>
</comment>
<reference evidence="2 4" key="2">
    <citation type="submission" date="2019-03" db="EMBL/GenBank/DDBJ databases">
        <authorList>
            <person name="He R.-H."/>
        </authorList>
    </citation>
    <scope>NUCLEOTIDE SEQUENCE [LARGE SCALE GENOMIC DNA]</scope>
    <source>
        <strain evidence="2 4">DSM 19624</strain>
    </source>
</reference>
<reference evidence="1 3" key="1">
    <citation type="submission" date="2018-10" db="EMBL/GenBank/DDBJ databases">
        <title>Genomic Encyclopedia of Archaeal and Bacterial Type Strains, Phase II (KMG-II): from individual species to whole genera.</title>
        <authorList>
            <person name="Goeker M."/>
        </authorList>
    </citation>
    <scope>NUCLEOTIDE SEQUENCE [LARGE SCALE GENOMIC DNA]</scope>
    <source>
        <strain evidence="1 3">DSM 19624</strain>
    </source>
</reference>
<dbReference type="Proteomes" id="UP000273898">
    <property type="component" value="Unassembled WGS sequence"/>
</dbReference>
<dbReference type="RefSeq" id="WP_121284315.1">
    <property type="nucleotide sequence ID" value="NZ_RCCK01000011.1"/>
</dbReference>